<evidence type="ECO:0000259" key="2">
    <source>
        <dbReference type="Pfam" id="PF00534"/>
    </source>
</evidence>
<evidence type="ECO:0008006" key="6">
    <source>
        <dbReference type="Google" id="ProtNLM"/>
    </source>
</evidence>
<dbReference type="CDD" id="cd03809">
    <property type="entry name" value="GT4_MtfB-like"/>
    <property type="match status" value="1"/>
</dbReference>
<dbReference type="Proteomes" id="UP000176413">
    <property type="component" value="Unassembled WGS sequence"/>
</dbReference>
<protein>
    <recommendedName>
        <fullName evidence="6">Glycosyl transferase family 1 domain-containing protein</fullName>
    </recommendedName>
</protein>
<dbReference type="PANTHER" id="PTHR46401">
    <property type="entry name" value="GLYCOSYLTRANSFERASE WBBK-RELATED"/>
    <property type="match status" value="1"/>
</dbReference>
<evidence type="ECO:0000259" key="3">
    <source>
        <dbReference type="Pfam" id="PF13439"/>
    </source>
</evidence>
<dbReference type="InterPro" id="IPR028098">
    <property type="entry name" value="Glyco_trans_4-like_N"/>
</dbReference>
<dbReference type="InterPro" id="IPR001296">
    <property type="entry name" value="Glyco_trans_1"/>
</dbReference>
<feature type="domain" description="Glycosyltransferase subfamily 4-like N-terminal" evidence="3">
    <location>
        <begin position="17"/>
        <end position="174"/>
    </location>
</feature>
<feature type="domain" description="Glycosyl transferase family 1" evidence="2">
    <location>
        <begin position="193"/>
        <end position="344"/>
    </location>
</feature>
<dbReference type="PANTHER" id="PTHR46401:SF2">
    <property type="entry name" value="GLYCOSYLTRANSFERASE WBBK-RELATED"/>
    <property type="match status" value="1"/>
</dbReference>
<dbReference type="AlphaFoldDB" id="A0A1F6MB56"/>
<dbReference type="Pfam" id="PF13439">
    <property type="entry name" value="Glyco_transf_4"/>
    <property type="match status" value="1"/>
</dbReference>
<reference evidence="4 5" key="1">
    <citation type="journal article" date="2016" name="Nat. Commun.">
        <title>Thousands of microbial genomes shed light on interconnected biogeochemical processes in an aquifer system.</title>
        <authorList>
            <person name="Anantharaman K."/>
            <person name="Brown C.T."/>
            <person name="Hug L.A."/>
            <person name="Sharon I."/>
            <person name="Castelle C.J."/>
            <person name="Probst A.J."/>
            <person name="Thomas B.C."/>
            <person name="Singh A."/>
            <person name="Wilkins M.J."/>
            <person name="Karaoz U."/>
            <person name="Brodie E.L."/>
            <person name="Williams K.H."/>
            <person name="Hubbard S.S."/>
            <person name="Banfield J.F."/>
        </authorList>
    </citation>
    <scope>NUCLEOTIDE SEQUENCE [LARGE SCALE GENOMIC DNA]</scope>
</reference>
<dbReference type="Gene3D" id="3.40.50.2000">
    <property type="entry name" value="Glycogen Phosphorylase B"/>
    <property type="match status" value="2"/>
</dbReference>
<accession>A0A1F6MB56</accession>
<keyword evidence="1" id="KW-0808">Transferase</keyword>
<dbReference type="SUPFAM" id="SSF53756">
    <property type="entry name" value="UDP-Glycosyltransferase/glycogen phosphorylase"/>
    <property type="match status" value="1"/>
</dbReference>
<dbReference type="GO" id="GO:0009103">
    <property type="term" value="P:lipopolysaccharide biosynthetic process"/>
    <property type="evidence" value="ECO:0007669"/>
    <property type="project" value="TreeGrafter"/>
</dbReference>
<evidence type="ECO:0000256" key="1">
    <source>
        <dbReference type="ARBA" id="ARBA00022679"/>
    </source>
</evidence>
<name>A0A1F6MB56_9BACT</name>
<evidence type="ECO:0000313" key="5">
    <source>
        <dbReference type="Proteomes" id="UP000176413"/>
    </source>
</evidence>
<dbReference type="Pfam" id="PF00534">
    <property type="entry name" value="Glycos_transf_1"/>
    <property type="match status" value="1"/>
</dbReference>
<comment type="caution">
    <text evidence="4">The sequence shown here is derived from an EMBL/GenBank/DDBJ whole genome shotgun (WGS) entry which is preliminary data.</text>
</comment>
<gene>
    <name evidence="4" type="ORF">A3D53_00160</name>
</gene>
<evidence type="ECO:0000313" key="4">
    <source>
        <dbReference type="EMBL" id="OGH68844.1"/>
    </source>
</evidence>
<sequence length="368" mass="41816">MVIGIEAAHANKNERTGVEEYCFQVIQELKKIIPATEQVILYSAEPLRNGLEKMPSHWQVKVLPWPFYKLWSQSRLAWELICHPPDVFFAPGQLVPWYTPKKTVTTVHDVAFLSYPRAYRLAGRLYLLAMQSLIAWRSSRMITPSIFTKNELRRYYPKISDNKVTVIPLGLNREYYHPTATDGKVLEKFGIVKPFIMSIGRLEKKKNTRRIIEAFNQIRQGRQLQLVLIGKPGAGYKPISEAMVKSPYHDDIRELGYLQTNDVASLLAQAEVFVFPSLYEGFGLPLLEAMAAGCPIVTSSLGSLPEVGGEAVCYVNPLYSNAIAKAVSQLLDDETLGEKYRSRGLERIEKFSWEKTAEDVWRCIVSAR</sequence>
<dbReference type="FunFam" id="3.40.50.2000:FF:000119">
    <property type="entry name" value="Glycosyl transferase group 1"/>
    <property type="match status" value="1"/>
</dbReference>
<proteinExistence type="predicted"/>
<dbReference type="GO" id="GO:0016757">
    <property type="term" value="F:glycosyltransferase activity"/>
    <property type="evidence" value="ECO:0007669"/>
    <property type="project" value="InterPro"/>
</dbReference>
<organism evidence="4 5">
    <name type="scientific">Candidatus Magasanikbacteria bacterium RIFCSPHIGHO2_02_FULL_45_10</name>
    <dbReference type="NCBI Taxonomy" id="1798679"/>
    <lineage>
        <taxon>Bacteria</taxon>
        <taxon>Candidatus Magasanikiibacteriota</taxon>
    </lineage>
</organism>
<dbReference type="EMBL" id="MFQA01000028">
    <property type="protein sequence ID" value="OGH68844.1"/>
    <property type="molecule type" value="Genomic_DNA"/>
</dbReference>